<sequence length="104" mass="10807">MQAVEAVGREVDRDAPVPQPVGDLYGQQHLVLDQQHSHTDILPASAVWAIGDYTGVTGAVTVPSRAGCSTGPTEPEEIADEKEIPGRLPATTPAGHGGRLFAIG</sequence>
<dbReference type="EMBL" id="BOOQ01000024">
    <property type="protein sequence ID" value="GII47416.1"/>
    <property type="molecule type" value="Genomic_DNA"/>
</dbReference>
<reference evidence="2" key="1">
    <citation type="submission" date="2021-01" db="EMBL/GenBank/DDBJ databases">
        <title>Whole genome shotgun sequence of Planotetraspora silvatica NBRC 100141.</title>
        <authorList>
            <person name="Komaki H."/>
            <person name="Tamura T."/>
        </authorList>
    </citation>
    <scope>NUCLEOTIDE SEQUENCE</scope>
    <source>
        <strain evidence="2">NBRC 100141</strain>
    </source>
</reference>
<evidence type="ECO:0000313" key="3">
    <source>
        <dbReference type="Proteomes" id="UP000644610"/>
    </source>
</evidence>
<feature type="region of interest" description="Disordered" evidence="1">
    <location>
        <begin position="64"/>
        <end position="104"/>
    </location>
</feature>
<accession>A0A8J3UQ32</accession>
<feature type="region of interest" description="Disordered" evidence="1">
    <location>
        <begin position="1"/>
        <end position="22"/>
    </location>
</feature>
<protein>
    <submittedName>
        <fullName evidence="2">Uncharacterized protein</fullName>
    </submittedName>
</protein>
<proteinExistence type="predicted"/>
<comment type="caution">
    <text evidence="2">The sequence shown here is derived from an EMBL/GenBank/DDBJ whole genome shotgun (WGS) entry which is preliminary data.</text>
</comment>
<name>A0A8J3UQ32_9ACTN</name>
<evidence type="ECO:0000313" key="2">
    <source>
        <dbReference type="EMBL" id="GII47416.1"/>
    </source>
</evidence>
<evidence type="ECO:0000256" key="1">
    <source>
        <dbReference type="SAM" id="MobiDB-lite"/>
    </source>
</evidence>
<dbReference type="AlphaFoldDB" id="A0A8J3UQ32"/>
<gene>
    <name evidence="2" type="ORF">Psi02_38400</name>
</gene>
<organism evidence="2 3">
    <name type="scientific">Planotetraspora silvatica</name>
    <dbReference type="NCBI Taxonomy" id="234614"/>
    <lineage>
        <taxon>Bacteria</taxon>
        <taxon>Bacillati</taxon>
        <taxon>Actinomycetota</taxon>
        <taxon>Actinomycetes</taxon>
        <taxon>Streptosporangiales</taxon>
        <taxon>Streptosporangiaceae</taxon>
        <taxon>Planotetraspora</taxon>
    </lineage>
</organism>
<dbReference type="Proteomes" id="UP000644610">
    <property type="component" value="Unassembled WGS sequence"/>
</dbReference>
<keyword evidence="3" id="KW-1185">Reference proteome</keyword>